<keyword evidence="4" id="KW-0274">FAD</keyword>
<dbReference type="InterPro" id="IPR036318">
    <property type="entry name" value="FAD-bd_PCMH-like_sf"/>
</dbReference>
<dbReference type="Gene3D" id="1.10.45.10">
    <property type="entry name" value="Vanillyl-alcohol Oxidase, Chain A, domain 4"/>
    <property type="match status" value="1"/>
</dbReference>
<dbReference type="Gene3D" id="3.30.465.10">
    <property type="match status" value="1"/>
</dbReference>
<dbReference type="PROSITE" id="PS00198">
    <property type="entry name" value="4FE4S_FER_1"/>
    <property type="match status" value="1"/>
</dbReference>
<dbReference type="InterPro" id="IPR004113">
    <property type="entry name" value="FAD-bd_oxidored_4_C"/>
</dbReference>
<evidence type="ECO:0000256" key="5">
    <source>
        <dbReference type="ARBA" id="ARBA00023002"/>
    </source>
</evidence>
<name>A0A2U3LDN4_9BACT</name>
<evidence type="ECO:0000256" key="1">
    <source>
        <dbReference type="ARBA" id="ARBA00001974"/>
    </source>
</evidence>
<evidence type="ECO:0000313" key="10">
    <source>
        <dbReference type="EMBL" id="SPF49998.1"/>
    </source>
</evidence>
<protein>
    <submittedName>
        <fullName evidence="10">D-lactate dehydrogenase (Cytochrome)</fullName>
    </submittedName>
</protein>
<dbReference type="SUPFAM" id="SSF56176">
    <property type="entry name" value="FAD-binding/transporter-associated domain-like"/>
    <property type="match status" value="1"/>
</dbReference>
<dbReference type="Pfam" id="PF01565">
    <property type="entry name" value="FAD_binding_4"/>
    <property type="match status" value="1"/>
</dbReference>
<evidence type="ECO:0000256" key="3">
    <source>
        <dbReference type="ARBA" id="ARBA00022723"/>
    </source>
</evidence>
<keyword evidence="3" id="KW-0479">Metal-binding</keyword>
<feature type="domain" description="FAD-binding PCMH-type" evidence="9">
    <location>
        <begin position="54"/>
        <end position="295"/>
    </location>
</feature>
<dbReference type="InterPro" id="IPR016164">
    <property type="entry name" value="FAD-linked_Oxase-like_C"/>
</dbReference>
<keyword evidence="7" id="KW-0411">Iron-sulfur</keyword>
<dbReference type="InterPro" id="IPR006094">
    <property type="entry name" value="Oxid_FAD_bind_N"/>
</dbReference>
<dbReference type="InterPro" id="IPR016169">
    <property type="entry name" value="FAD-bd_PCMH_sub2"/>
</dbReference>
<dbReference type="Pfam" id="PF13183">
    <property type="entry name" value="Fer4_8"/>
    <property type="match status" value="1"/>
</dbReference>
<organism evidence="10 11">
    <name type="scientific">Candidatus Sulfotelmatobacter kueseliae</name>
    <dbReference type="NCBI Taxonomy" id="2042962"/>
    <lineage>
        <taxon>Bacteria</taxon>
        <taxon>Pseudomonadati</taxon>
        <taxon>Acidobacteriota</taxon>
        <taxon>Terriglobia</taxon>
        <taxon>Terriglobales</taxon>
        <taxon>Candidatus Korobacteraceae</taxon>
        <taxon>Candidatus Sulfotelmatobacter</taxon>
    </lineage>
</organism>
<comment type="cofactor">
    <cofactor evidence="1">
        <name>FAD</name>
        <dbReference type="ChEBI" id="CHEBI:57692"/>
    </cofactor>
</comment>
<dbReference type="InterPro" id="IPR016166">
    <property type="entry name" value="FAD-bd_PCMH"/>
</dbReference>
<dbReference type="AlphaFoldDB" id="A0A2U3LDN4"/>
<dbReference type="InterPro" id="IPR017896">
    <property type="entry name" value="4Fe4S_Fe-S-bd"/>
</dbReference>
<dbReference type="InterPro" id="IPR017900">
    <property type="entry name" value="4Fe4S_Fe_S_CS"/>
</dbReference>
<dbReference type="GO" id="GO:1903457">
    <property type="term" value="P:lactate catabolic process"/>
    <property type="evidence" value="ECO:0007669"/>
    <property type="project" value="TreeGrafter"/>
</dbReference>
<evidence type="ECO:0000256" key="7">
    <source>
        <dbReference type="ARBA" id="ARBA00023014"/>
    </source>
</evidence>
<dbReference type="InterPro" id="IPR016171">
    <property type="entry name" value="Vanillyl_alc_oxidase_C-sub2"/>
</dbReference>
<dbReference type="PROSITE" id="PS51387">
    <property type="entry name" value="FAD_PCMH"/>
    <property type="match status" value="1"/>
</dbReference>
<dbReference type="Pfam" id="PF02913">
    <property type="entry name" value="FAD-oxidase_C"/>
    <property type="match status" value="1"/>
</dbReference>
<dbReference type="Proteomes" id="UP000238701">
    <property type="component" value="Unassembled WGS sequence"/>
</dbReference>
<evidence type="ECO:0000313" key="11">
    <source>
        <dbReference type="Proteomes" id="UP000238701"/>
    </source>
</evidence>
<dbReference type="InterPro" id="IPR016167">
    <property type="entry name" value="FAD-bd_PCMH_sub1"/>
</dbReference>
<keyword evidence="5" id="KW-0560">Oxidoreductase</keyword>
<dbReference type="GO" id="GO:0004458">
    <property type="term" value="F:D-lactate dehydrogenase (cytochrome) activity"/>
    <property type="evidence" value="ECO:0007669"/>
    <property type="project" value="TreeGrafter"/>
</dbReference>
<evidence type="ECO:0000259" key="9">
    <source>
        <dbReference type="PROSITE" id="PS51387"/>
    </source>
</evidence>
<feature type="region of interest" description="Disordered" evidence="8">
    <location>
        <begin position="206"/>
        <end position="225"/>
    </location>
</feature>
<dbReference type="GO" id="GO:0008720">
    <property type="term" value="F:D-lactate dehydrogenase (NAD+) activity"/>
    <property type="evidence" value="ECO:0007669"/>
    <property type="project" value="TreeGrafter"/>
</dbReference>
<dbReference type="EMBL" id="OMOD01000197">
    <property type="protein sequence ID" value="SPF49998.1"/>
    <property type="molecule type" value="Genomic_DNA"/>
</dbReference>
<reference evidence="11" key="1">
    <citation type="submission" date="2018-02" db="EMBL/GenBank/DDBJ databases">
        <authorList>
            <person name="Hausmann B."/>
        </authorList>
    </citation>
    <scope>NUCLEOTIDE SEQUENCE [LARGE SCALE GENOMIC DNA]</scope>
    <source>
        <strain evidence="11">Peat soil MAG SbA1</strain>
    </source>
</reference>
<keyword evidence="2" id="KW-0285">Flavoprotein</keyword>
<dbReference type="PANTHER" id="PTHR11748:SF119">
    <property type="entry name" value="D-2-HYDROXYGLUTARATE DEHYDROGENASE"/>
    <property type="match status" value="1"/>
</dbReference>
<evidence type="ECO:0000256" key="2">
    <source>
        <dbReference type="ARBA" id="ARBA00022630"/>
    </source>
</evidence>
<dbReference type="Gene3D" id="3.30.70.2740">
    <property type="match status" value="1"/>
</dbReference>
<evidence type="ECO:0000256" key="6">
    <source>
        <dbReference type="ARBA" id="ARBA00023004"/>
    </source>
</evidence>
<dbReference type="SUPFAM" id="SSF46548">
    <property type="entry name" value="alpha-helical ferredoxin"/>
    <property type="match status" value="1"/>
</dbReference>
<dbReference type="Pfam" id="PF02754">
    <property type="entry name" value="CCG"/>
    <property type="match status" value="1"/>
</dbReference>
<accession>A0A2U3LDN4</accession>
<dbReference type="InterPro" id="IPR004017">
    <property type="entry name" value="Cys_rich_dom"/>
</dbReference>
<keyword evidence="6" id="KW-0408">Iron</keyword>
<dbReference type="GO" id="GO:0071949">
    <property type="term" value="F:FAD binding"/>
    <property type="evidence" value="ECO:0007669"/>
    <property type="project" value="InterPro"/>
</dbReference>
<feature type="compositionally biased region" description="Low complexity" evidence="8">
    <location>
        <begin position="211"/>
        <end position="225"/>
    </location>
</feature>
<gene>
    <name evidence="10" type="primary">dld</name>
    <name evidence="10" type="ORF">SBA1_980008</name>
</gene>
<dbReference type="GO" id="GO:0046872">
    <property type="term" value="F:metal ion binding"/>
    <property type="evidence" value="ECO:0007669"/>
    <property type="project" value="UniProtKB-KW"/>
</dbReference>
<sequence>MWAMQDRVADSAPVPGSNSVDAAGLAAALRSQIRGEVRFDRGSRALYSTDGSNYRQVPIGVALPRDADDVLAAISLCREFGAPLLCRGGGTSLAGQCCNVAVVLDFSKYMARILEIDSARRIARVQPGVVLDRLRNAAEKHHLTFAPDPASHDRCTIGGMIGNNSCGVHSVMAGKTDDNIEELDVVTYDGVRLRVGQDFIREHGGADALVRPSGPGSSGRSDSGGAAQIYSSLRQISEQYAGLIRQKFPNIPRRVSGYNLNYLLPENGFHVARALVGSEGTCATILEATCRLVESPPERVLLVVAYPEIYQCADHVPEIMTHKPIGLEGFDDLLVGYTRTKGINSEGLALLPEGGGWLLVEFGAWTAAEAESQARSLIAALNRSANPPNVRLCSSHEAKRVWEVREASLGATSHVPGEPLNWEGWEDAAVAPEKLGGYLRDLRKMMAAFGYKGSLYGHFGHACVHTRLNFDLQSKEGIAKFRKFVEEAADLVVSYGGSLSGEHGDGQSRAELLPKMFGPELIEAFRQFKSAWDPDWKMNPGKLIKPYRLDENLRLGANYSPWEPATRFQFPADHGSLAHAALRCVGVGKCRREEGGVMCPSYRATHDEEHSTRGRAHLLWEMTQGEVIRDGWRSEEVKESVDLCLACKGCKSDCPVSVDVATYKAEFLSHYYEGRVRPLSAYAFGNIDFWARLASNAPGVVNLATQLPFLRDIAKLVAGIPLGRSIPPFAPETFKSWFRRRNGNGSWSSGRLVRPPDEGVRGPTVLLWPDTFNNYFLPATAKAAVEVLETAGFRVVVPYANLCCGRPLYDFGMLDRAQALLLEILDELSPEIEAGIPIVGLEPSCVAVFRDELLNFFPHDERAQALSRQTFLLSEFLELNCGNSPLPRFERKAVLHGHCHHKSIMKMTAEESLLRRLGVDFQSPAPGCCGMAGSFGFHHDKYDISTAIGELELLPAVRKAPADWLIIADGFSCREQIAQGTDRHALHLAEVLQLALDPDSLTASDPFPESALVRQHGAEVWASMKRAGLGLGAISVGGFLLWELARNR</sequence>
<dbReference type="PANTHER" id="PTHR11748">
    <property type="entry name" value="D-LACTATE DEHYDROGENASE"/>
    <property type="match status" value="1"/>
</dbReference>
<dbReference type="Gene3D" id="3.30.43.10">
    <property type="entry name" value="Uridine Diphospho-n-acetylenolpyruvylglucosamine Reductase, domain 2"/>
    <property type="match status" value="1"/>
</dbReference>
<evidence type="ECO:0000256" key="8">
    <source>
        <dbReference type="SAM" id="MobiDB-lite"/>
    </source>
</evidence>
<proteinExistence type="predicted"/>
<evidence type="ECO:0000256" key="4">
    <source>
        <dbReference type="ARBA" id="ARBA00022827"/>
    </source>
</evidence>
<dbReference type="GO" id="GO:0051536">
    <property type="term" value="F:iron-sulfur cluster binding"/>
    <property type="evidence" value="ECO:0007669"/>
    <property type="project" value="UniProtKB-KW"/>
</dbReference>
<dbReference type="SUPFAM" id="SSF55103">
    <property type="entry name" value="FAD-linked oxidases, C-terminal domain"/>
    <property type="match status" value="1"/>
</dbReference>